<protein>
    <submittedName>
        <fullName evidence="2">Uncharacterized protein</fullName>
    </submittedName>
</protein>
<evidence type="ECO:0000313" key="2">
    <source>
        <dbReference type="EMBL" id="KAJ1135854.1"/>
    </source>
</evidence>
<evidence type="ECO:0000256" key="1">
    <source>
        <dbReference type="SAM" id="MobiDB-lite"/>
    </source>
</evidence>
<comment type="caution">
    <text evidence="2">The sequence shown here is derived from an EMBL/GenBank/DDBJ whole genome shotgun (WGS) entry which is preliminary data.</text>
</comment>
<sequence>MRVARHGRGWEGRGRNGGTVDDEPRGTAYAVGHSHVRSSASPGGSRGALDRSAALRCGLSAVDDLPAAQRGKRSPLASPSQNVQVLVGASSRPSRATGERRFWPRGPPLGPSARRRNRSHDSVCRVRPHPTVASRQPLPPLYVEWLQDSRA</sequence>
<dbReference type="AlphaFoldDB" id="A0AAV7Q6F6"/>
<evidence type="ECO:0000313" key="3">
    <source>
        <dbReference type="Proteomes" id="UP001066276"/>
    </source>
</evidence>
<proteinExistence type="predicted"/>
<dbReference type="Proteomes" id="UP001066276">
    <property type="component" value="Chromosome 6"/>
</dbReference>
<name>A0AAV7Q6F6_PLEWA</name>
<reference evidence="2" key="1">
    <citation type="journal article" date="2022" name="bioRxiv">
        <title>Sequencing and chromosome-scale assembly of the giantPleurodeles waltlgenome.</title>
        <authorList>
            <person name="Brown T."/>
            <person name="Elewa A."/>
            <person name="Iarovenko S."/>
            <person name="Subramanian E."/>
            <person name="Araus A.J."/>
            <person name="Petzold A."/>
            <person name="Susuki M."/>
            <person name="Suzuki K.-i.T."/>
            <person name="Hayashi T."/>
            <person name="Toyoda A."/>
            <person name="Oliveira C."/>
            <person name="Osipova E."/>
            <person name="Leigh N.D."/>
            <person name="Simon A."/>
            <person name="Yun M.H."/>
        </authorList>
    </citation>
    <scope>NUCLEOTIDE SEQUENCE</scope>
    <source>
        <strain evidence="2">20211129_DDA</strain>
        <tissue evidence="2">Liver</tissue>
    </source>
</reference>
<organism evidence="2 3">
    <name type="scientific">Pleurodeles waltl</name>
    <name type="common">Iberian ribbed newt</name>
    <dbReference type="NCBI Taxonomy" id="8319"/>
    <lineage>
        <taxon>Eukaryota</taxon>
        <taxon>Metazoa</taxon>
        <taxon>Chordata</taxon>
        <taxon>Craniata</taxon>
        <taxon>Vertebrata</taxon>
        <taxon>Euteleostomi</taxon>
        <taxon>Amphibia</taxon>
        <taxon>Batrachia</taxon>
        <taxon>Caudata</taxon>
        <taxon>Salamandroidea</taxon>
        <taxon>Salamandridae</taxon>
        <taxon>Pleurodelinae</taxon>
        <taxon>Pleurodeles</taxon>
    </lineage>
</organism>
<accession>A0AAV7Q6F6</accession>
<dbReference type="EMBL" id="JANPWB010000010">
    <property type="protein sequence ID" value="KAJ1135854.1"/>
    <property type="molecule type" value="Genomic_DNA"/>
</dbReference>
<feature type="region of interest" description="Disordered" evidence="1">
    <location>
        <begin position="1"/>
        <end position="27"/>
    </location>
</feature>
<keyword evidence="3" id="KW-1185">Reference proteome</keyword>
<gene>
    <name evidence="2" type="ORF">NDU88_002283</name>
</gene>
<feature type="region of interest" description="Disordered" evidence="1">
    <location>
        <begin position="64"/>
        <end position="137"/>
    </location>
</feature>